<dbReference type="Proteomes" id="UP001151760">
    <property type="component" value="Unassembled WGS sequence"/>
</dbReference>
<dbReference type="PROSITE" id="PS50994">
    <property type="entry name" value="INTEGRASE"/>
    <property type="match status" value="1"/>
</dbReference>
<organism evidence="3 4">
    <name type="scientific">Tanacetum coccineum</name>
    <dbReference type="NCBI Taxonomy" id="301880"/>
    <lineage>
        <taxon>Eukaryota</taxon>
        <taxon>Viridiplantae</taxon>
        <taxon>Streptophyta</taxon>
        <taxon>Embryophyta</taxon>
        <taxon>Tracheophyta</taxon>
        <taxon>Spermatophyta</taxon>
        <taxon>Magnoliopsida</taxon>
        <taxon>eudicotyledons</taxon>
        <taxon>Gunneridae</taxon>
        <taxon>Pentapetalae</taxon>
        <taxon>asterids</taxon>
        <taxon>campanulids</taxon>
        <taxon>Asterales</taxon>
        <taxon>Asteraceae</taxon>
        <taxon>Asteroideae</taxon>
        <taxon>Anthemideae</taxon>
        <taxon>Anthemidinae</taxon>
        <taxon>Tanacetum</taxon>
    </lineage>
</organism>
<dbReference type="InterPro" id="IPR041588">
    <property type="entry name" value="Integrase_H2C2"/>
</dbReference>
<dbReference type="InterPro" id="IPR043128">
    <property type="entry name" value="Rev_trsase/Diguanyl_cyclase"/>
</dbReference>
<evidence type="ECO:0000313" key="3">
    <source>
        <dbReference type="EMBL" id="GJT38766.1"/>
    </source>
</evidence>
<keyword evidence="3" id="KW-0808">Transferase</keyword>
<accession>A0ABQ5DHR8</accession>
<dbReference type="EMBL" id="BQNB010015329">
    <property type="protein sequence ID" value="GJT38766.1"/>
    <property type="molecule type" value="Genomic_DNA"/>
</dbReference>
<name>A0ABQ5DHR8_9ASTR</name>
<proteinExistence type="predicted"/>
<dbReference type="InterPro" id="IPR001584">
    <property type="entry name" value="Integrase_cat-core"/>
</dbReference>
<dbReference type="GO" id="GO:0003964">
    <property type="term" value="F:RNA-directed DNA polymerase activity"/>
    <property type="evidence" value="ECO:0007669"/>
    <property type="project" value="UniProtKB-KW"/>
</dbReference>
<dbReference type="Pfam" id="PF00665">
    <property type="entry name" value="rve"/>
    <property type="match status" value="1"/>
</dbReference>
<dbReference type="Gene3D" id="3.30.70.270">
    <property type="match status" value="2"/>
</dbReference>
<dbReference type="InterPro" id="IPR041577">
    <property type="entry name" value="RT_RNaseH_2"/>
</dbReference>
<keyword evidence="3" id="KW-0548">Nucleotidyltransferase</keyword>
<dbReference type="Pfam" id="PF17919">
    <property type="entry name" value="RT_RNaseH_2"/>
    <property type="match status" value="1"/>
</dbReference>
<dbReference type="Gene3D" id="3.10.10.10">
    <property type="entry name" value="HIV Type 1 Reverse Transcriptase, subunit A, domain 1"/>
    <property type="match status" value="1"/>
</dbReference>
<keyword evidence="4" id="KW-1185">Reference proteome</keyword>
<dbReference type="SUPFAM" id="SSF53098">
    <property type="entry name" value="Ribonuclease H-like"/>
    <property type="match status" value="2"/>
</dbReference>
<reference evidence="3" key="1">
    <citation type="journal article" date="2022" name="Int. J. Mol. Sci.">
        <title>Draft Genome of Tanacetum Coccineum: Genomic Comparison of Closely Related Tanacetum-Family Plants.</title>
        <authorList>
            <person name="Yamashiro T."/>
            <person name="Shiraishi A."/>
            <person name="Nakayama K."/>
            <person name="Satake H."/>
        </authorList>
    </citation>
    <scope>NUCLEOTIDE SEQUENCE</scope>
</reference>
<dbReference type="Pfam" id="PF17921">
    <property type="entry name" value="Integrase_H2C2"/>
    <property type="match status" value="1"/>
</dbReference>
<dbReference type="Gene3D" id="3.30.420.10">
    <property type="entry name" value="Ribonuclease H-like superfamily/Ribonuclease H"/>
    <property type="match status" value="2"/>
</dbReference>
<keyword evidence="3" id="KW-0695">RNA-directed DNA polymerase</keyword>
<evidence type="ECO:0000313" key="4">
    <source>
        <dbReference type="Proteomes" id="UP001151760"/>
    </source>
</evidence>
<dbReference type="PANTHER" id="PTHR48475">
    <property type="entry name" value="RIBONUCLEASE H"/>
    <property type="match status" value="1"/>
</dbReference>
<dbReference type="Gene3D" id="1.10.340.70">
    <property type="match status" value="1"/>
</dbReference>
<dbReference type="InterPro" id="IPR043502">
    <property type="entry name" value="DNA/RNA_pol_sf"/>
</dbReference>
<dbReference type="SUPFAM" id="SSF56672">
    <property type="entry name" value="DNA/RNA polymerases"/>
    <property type="match status" value="1"/>
</dbReference>
<dbReference type="PROSITE" id="PS50878">
    <property type="entry name" value="RT_POL"/>
    <property type="match status" value="1"/>
</dbReference>
<dbReference type="InterPro" id="IPR000477">
    <property type="entry name" value="RT_dom"/>
</dbReference>
<comment type="caution">
    <text evidence="3">The sequence shown here is derived from an EMBL/GenBank/DDBJ whole genome shotgun (WGS) entry which is preliminary data.</text>
</comment>
<feature type="domain" description="Reverse transcriptase" evidence="1">
    <location>
        <begin position="1"/>
        <end position="123"/>
    </location>
</feature>
<feature type="domain" description="Integrase catalytic" evidence="2">
    <location>
        <begin position="509"/>
        <end position="668"/>
    </location>
</feature>
<dbReference type="PANTHER" id="PTHR48475:SF2">
    <property type="entry name" value="RIBONUCLEASE H"/>
    <property type="match status" value="1"/>
</dbReference>
<dbReference type="CDD" id="cd01647">
    <property type="entry name" value="RT_LTR"/>
    <property type="match status" value="1"/>
</dbReference>
<protein>
    <submittedName>
        <fullName evidence="3">Reverse transcriptase domain-containing protein</fullName>
    </submittedName>
</protein>
<dbReference type="InterPro" id="IPR036397">
    <property type="entry name" value="RNaseH_sf"/>
</dbReference>
<evidence type="ECO:0000259" key="2">
    <source>
        <dbReference type="PROSITE" id="PS50994"/>
    </source>
</evidence>
<sequence>MGYPLKCFLDAYKGYHQVQMSEEDEENTTFYTDQGTFCYKKMPFGLKNAGATYQRLVDEAFDKQIGRNLEVYVDDMVIKSKAEKDMLADIAETFDNLRRINMKLNPKKCSFGVEEGKFLGYMVTSEGIRANPAKTKDIAEMKSPRTWGEMQSLAGRLAALNRFLARSAEKSLPFFETLKNITKENKEDYRWTEEAEKAFQELKKTILNLPTLTTPIPEENLYIYLAASDKAVSAVLMTGQNVITDQSIKQILGRAETLGRLAQYAVELGAYKITYELRNSIKGQVLADFLNEIPIGSDTLVPRETTYAKEDKKERQEEWMLFTDGASSSKGSGAGLVLISPTKTEYTYALRLTFESTNNQAEYEALLAGLRIAKKWWNQNQKADVLSKLASVAFNHLTKEILVETLDTPSMDYGEINAIVEEEGENWMSPIIRCLEEGPLQANYVIREIHMGACSMHMKPRSVVAKAIRQGYYWPTMHRDAREEIRKCDSCQIHAPVPKMPKTLMTSIMAPWPFYQWGMDVLGPLPEAPGKVKYVIVAIDYFTKWIEAKPLARTTGKEVKKFVWDNIVCRFGLPKIITTDNGTNFVNDPFKGWCERLNIIQINTAVAHPQANGLVERANRSLMEGIKTRLGRERKGWVDELPNVLWAHRTSLKTSNGETPYSLTFGSEAVIPAEVGMPTHRTMMIKDGKDNEEEIRLNLDLLTERREAAAIREARYKTKVEQYYNKRVRPMAFKVGEYVYRRNEASRVEDLGKLGPKWEGPYLVIEAYDNGSYKLQTMEGREVPRTWHAINLRRCYL</sequence>
<dbReference type="InterPro" id="IPR012337">
    <property type="entry name" value="RNaseH-like_sf"/>
</dbReference>
<gene>
    <name evidence="3" type="ORF">Tco_0938631</name>
</gene>
<reference evidence="3" key="2">
    <citation type="submission" date="2022-01" db="EMBL/GenBank/DDBJ databases">
        <authorList>
            <person name="Yamashiro T."/>
            <person name="Shiraishi A."/>
            <person name="Satake H."/>
            <person name="Nakayama K."/>
        </authorList>
    </citation>
    <scope>NUCLEOTIDE SEQUENCE</scope>
</reference>
<dbReference type="Pfam" id="PF00078">
    <property type="entry name" value="RVT_1"/>
    <property type="match status" value="1"/>
</dbReference>
<evidence type="ECO:0000259" key="1">
    <source>
        <dbReference type="PROSITE" id="PS50878"/>
    </source>
</evidence>